<proteinExistence type="predicted"/>
<comment type="caution">
    <text evidence="1">The sequence shown here is derived from an EMBL/GenBank/DDBJ whole genome shotgun (WGS) entry which is preliminary data.</text>
</comment>
<reference evidence="1 2" key="1">
    <citation type="submission" date="2022-10" db="EMBL/GenBank/DDBJ databases">
        <title>Identification of biosynthetic pathway for the production of the potent trypsin inhibitor radiosumin.</title>
        <authorList>
            <person name="Fewer D.P."/>
            <person name="Delbaje E."/>
            <person name="Ouyang X."/>
            <person name="Agostino P.D."/>
            <person name="Wahlsten M."/>
            <person name="Jokela J."/>
            <person name="Permi P."/>
            <person name="Haapaniemi E."/>
            <person name="Koistinen H."/>
        </authorList>
    </citation>
    <scope>NUCLEOTIDE SEQUENCE [LARGE SCALE GENOMIC DNA]</scope>
    <source>
        <strain evidence="1 2">NIES-515</strain>
    </source>
</reference>
<sequence>MTDISEAKAEVGKSQVGAELTLQVRRDQQNLKVLARLSVNPNSDQ</sequence>
<gene>
    <name evidence="1" type="ORF">OGM63_13100</name>
</gene>
<dbReference type="EMBL" id="JAOWRF010000194">
    <property type="protein sequence ID" value="MCV3214438.1"/>
    <property type="molecule type" value="Genomic_DNA"/>
</dbReference>
<evidence type="ECO:0000313" key="1">
    <source>
        <dbReference type="EMBL" id="MCV3214438.1"/>
    </source>
</evidence>
<name>A0ABT3AZ80_9CYAN</name>
<organism evidence="1 2">
    <name type="scientific">Plectonema radiosum NIES-515</name>
    <dbReference type="NCBI Taxonomy" id="2986073"/>
    <lineage>
        <taxon>Bacteria</taxon>
        <taxon>Bacillati</taxon>
        <taxon>Cyanobacteriota</taxon>
        <taxon>Cyanophyceae</taxon>
        <taxon>Oscillatoriophycideae</taxon>
        <taxon>Oscillatoriales</taxon>
        <taxon>Microcoleaceae</taxon>
        <taxon>Plectonema</taxon>
    </lineage>
</organism>
<keyword evidence="2" id="KW-1185">Reference proteome</keyword>
<dbReference type="RefSeq" id="WP_263746013.1">
    <property type="nucleotide sequence ID" value="NZ_JAOWRF010000194.1"/>
</dbReference>
<dbReference type="Proteomes" id="UP001526143">
    <property type="component" value="Unassembled WGS sequence"/>
</dbReference>
<accession>A0ABT3AZ80</accession>
<protein>
    <submittedName>
        <fullName evidence="1">Uncharacterized protein</fullName>
    </submittedName>
</protein>
<evidence type="ECO:0000313" key="2">
    <source>
        <dbReference type="Proteomes" id="UP001526143"/>
    </source>
</evidence>